<evidence type="ECO:0000256" key="7">
    <source>
        <dbReference type="ARBA" id="ARBA00023136"/>
    </source>
</evidence>
<comment type="subcellular location">
    <subcellularLocation>
        <location evidence="1">Cell outer membrane</location>
        <topology evidence="1">Multi-pass membrane protein</topology>
    </subcellularLocation>
</comment>
<evidence type="ECO:0000256" key="2">
    <source>
        <dbReference type="ARBA" id="ARBA00022448"/>
    </source>
</evidence>
<evidence type="ECO:0000256" key="1">
    <source>
        <dbReference type="ARBA" id="ARBA00004571"/>
    </source>
</evidence>
<keyword evidence="5 10" id="KW-0732">Signal</keyword>
<dbReference type="Pfam" id="PF13715">
    <property type="entry name" value="CarbopepD_reg_2"/>
    <property type="match status" value="1"/>
</dbReference>
<dbReference type="GO" id="GO:0009279">
    <property type="term" value="C:cell outer membrane"/>
    <property type="evidence" value="ECO:0007669"/>
    <property type="project" value="UniProtKB-SubCell"/>
</dbReference>
<evidence type="ECO:0000256" key="4">
    <source>
        <dbReference type="ARBA" id="ARBA00022692"/>
    </source>
</evidence>
<dbReference type="GO" id="GO:0015344">
    <property type="term" value="F:siderophore uptake transmembrane transporter activity"/>
    <property type="evidence" value="ECO:0007669"/>
    <property type="project" value="TreeGrafter"/>
</dbReference>
<dbReference type="InterPro" id="IPR000531">
    <property type="entry name" value="Beta-barrel_TonB"/>
</dbReference>
<keyword evidence="3" id="KW-1134">Transmembrane beta strand</keyword>
<evidence type="ECO:0000313" key="13">
    <source>
        <dbReference type="Proteomes" id="UP000235826"/>
    </source>
</evidence>
<dbReference type="InterPro" id="IPR036942">
    <property type="entry name" value="Beta-barrel_TonB_sf"/>
</dbReference>
<dbReference type="SUPFAM" id="SSF56935">
    <property type="entry name" value="Porins"/>
    <property type="match status" value="1"/>
</dbReference>
<keyword evidence="2" id="KW-0813">Transport</keyword>
<feature type="signal peptide" evidence="10">
    <location>
        <begin position="1"/>
        <end position="20"/>
    </location>
</feature>
<dbReference type="Proteomes" id="UP000235826">
    <property type="component" value="Chromosome"/>
</dbReference>
<dbReference type="Gene3D" id="2.170.130.10">
    <property type="entry name" value="TonB-dependent receptor, plug domain"/>
    <property type="match status" value="1"/>
</dbReference>
<dbReference type="InterPro" id="IPR039426">
    <property type="entry name" value="TonB-dep_rcpt-like"/>
</dbReference>
<dbReference type="RefSeq" id="WP_102757087.1">
    <property type="nucleotide sequence ID" value="NZ_CP025791.1"/>
</dbReference>
<name>A0A2K9PTQ0_9FLAO</name>
<gene>
    <name evidence="12" type="ORF">C1H87_17670</name>
</gene>
<evidence type="ECO:0000256" key="5">
    <source>
        <dbReference type="ARBA" id="ARBA00022729"/>
    </source>
</evidence>
<keyword evidence="8 12" id="KW-0675">Receptor</keyword>
<dbReference type="KEGG" id="fek:C1H87_17670"/>
<dbReference type="OrthoDB" id="9803050at2"/>
<dbReference type="Pfam" id="PF00593">
    <property type="entry name" value="TonB_dep_Rec_b-barrel"/>
    <property type="match status" value="1"/>
</dbReference>
<keyword evidence="4" id="KW-0812">Transmembrane</keyword>
<dbReference type="PANTHER" id="PTHR30069">
    <property type="entry name" value="TONB-DEPENDENT OUTER MEMBRANE RECEPTOR"/>
    <property type="match status" value="1"/>
</dbReference>
<protein>
    <submittedName>
        <fullName evidence="12">TonB-dependent receptor</fullName>
    </submittedName>
</protein>
<dbReference type="Gene3D" id="2.60.40.1120">
    <property type="entry name" value="Carboxypeptidase-like, regulatory domain"/>
    <property type="match status" value="1"/>
</dbReference>
<dbReference type="Gene3D" id="2.40.170.20">
    <property type="entry name" value="TonB-dependent receptor, beta-barrel domain"/>
    <property type="match status" value="1"/>
</dbReference>
<dbReference type="PANTHER" id="PTHR30069:SF29">
    <property type="entry name" value="HEMOGLOBIN AND HEMOGLOBIN-HAPTOGLOBIN-BINDING PROTEIN 1-RELATED"/>
    <property type="match status" value="1"/>
</dbReference>
<keyword evidence="7" id="KW-0472">Membrane</keyword>
<keyword evidence="13" id="KW-1185">Reference proteome</keyword>
<keyword evidence="6" id="KW-0798">TonB box</keyword>
<feature type="domain" description="TonB-dependent receptor-like beta-barrel" evidence="11">
    <location>
        <begin position="331"/>
        <end position="753"/>
    </location>
</feature>
<evidence type="ECO:0000256" key="10">
    <source>
        <dbReference type="SAM" id="SignalP"/>
    </source>
</evidence>
<dbReference type="EMBL" id="CP025791">
    <property type="protein sequence ID" value="AUP80441.1"/>
    <property type="molecule type" value="Genomic_DNA"/>
</dbReference>
<dbReference type="InterPro" id="IPR037066">
    <property type="entry name" value="Plug_dom_sf"/>
</dbReference>
<accession>A0A2K9PTQ0</accession>
<evidence type="ECO:0000256" key="3">
    <source>
        <dbReference type="ARBA" id="ARBA00022452"/>
    </source>
</evidence>
<evidence type="ECO:0000313" key="12">
    <source>
        <dbReference type="EMBL" id="AUP80441.1"/>
    </source>
</evidence>
<proteinExistence type="predicted"/>
<evidence type="ECO:0000256" key="8">
    <source>
        <dbReference type="ARBA" id="ARBA00023170"/>
    </source>
</evidence>
<dbReference type="InterPro" id="IPR008969">
    <property type="entry name" value="CarboxyPept-like_regulatory"/>
</dbReference>
<reference evidence="12 13" key="1">
    <citation type="submission" date="2018-01" db="EMBL/GenBank/DDBJ databases">
        <title>Complete genome sequence of Flavivirga eckloniae ECD14 isolated from seaweed Ecklonia cava.</title>
        <authorList>
            <person name="Lee J.H."/>
            <person name="Baik K.S."/>
            <person name="Seong C.N."/>
        </authorList>
    </citation>
    <scope>NUCLEOTIDE SEQUENCE [LARGE SCALE GENOMIC DNA]</scope>
    <source>
        <strain evidence="12 13">ECD14</strain>
    </source>
</reference>
<dbReference type="GO" id="GO:0044718">
    <property type="term" value="P:siderophore transmembrane transport"/>
    <property type="evidence" value="ECO:0007669"/>
    <property type="project" value="TreeGrafter"/>
</dbReference>
<feature type="chain" id="PRO_5014798071" evidence="10">
    <location>
        <begin position="21"/>
        <end position="804"/>
    </location>
</feature>
<dbReference type="AlphaFoldDB" id="A0A2K9PTQ0"/>
<evidence type="ECO:0000259" key="11">
    <source>
        <dbReference type="Pfam" id="PF00593"/>
    </source>
</evidence>
<evidence type="ECO:0000256" key="6">
    <source>
        <dbReference type="ARBA" id="ARBA00023077"/>
    </source>
</evidence>
<dbReference type="SUPFAM" id="SSF49464">
    <property type="entry name" value="Carboxypeptidase regulatory domain-like"/>
    <property type="match status" value="1"/>
</dbReference>
<keyword evidence="9" id="KW-0998">Cell outer membrane</keyword>
<evidence type="ECO:0000256" key="9">
    <source>
        <dbReference type="ARBA" id="ARBA00023237"/>
    </source>
</evidence>
<organism evidence="12 13">
    <name type="scientific">Flavivirga eckloniae</name>
    <dbReference type="NCBI Taxonomy" id="1803846"/>
    <lineage>
        <taxon>Bacteria</taxon>
        <taxon>Pseudomonadati</taxon>
        <taxon>Bacteroidota</taxon>
        <taxon>Flavobacteriia</taxon>
        <taxon>Flavobacteriales</taxon>
        <taxon>Flavobacteriaceae</taxon>
        <taxon>Flavivirga</taxon>
    </lineage>
</organism>
<sequence>MKIVYPVFLFCLLFFSTANGQNPKYNLTYKVLDKNTRTPIENTQISITPCNCGGITNNKGIFSITLPSNTYSVKFSHIGYKEHSEQVILNKDSSFEIVLSEDKEKLSQIVVLAKRANENIESPQMGALKLDSKDLKKLPTALGEIDVLKGMTLLAGVSNAGDISNGLSVRGGSLDQNLILYDYAPVFNPTHLFGLFSVFTPDAISSVNLYRANIPSRYGGRVASVIDIKSKQPFTNTFKLSGGLGLVSSRLLVETPIVKDKLMVMAGARVGLSDFLLPIVSKRLKNTKAKFGDATLKLLYLPTEKDQISFTGFFSKDFYQLDLVSKVENVNAENNQYDFGIINGTLNWIHTFNENTNLKTVLVSSRYTPKIIFPEFESDNEIVYQSRINYLSLISELSKKVTNNFDYYAGIQANRYKVEPGSLDPGSATNIRPVSLLPETNYELSGYINTNWKPNNALSISTGLRYNYSLFVGPYNLAKYDELGNIIETEFFEKGKKVKSYNNIEPRVGLSYKINKSTSVKASYAKLTQYLQNVYNSTTPLPTSRWKTADRNIKPQTGDTYGLGLYKNLNNNNIEMSMEGYYRKTNNVLAYKPGADFFLEEFLERDVIQGQGKSYGIEFSLKKPNGKVNGWFNYTWSKSLLRSNNETLGDRINRNEWYPSDFDRPHVFNSTINFEGTKHHTFSFNFTMQSGRPYSIASNIVKIDEVEIPIFLERNNARLPLYHRLDFSWNINFNKYKKNKRWLNDWTFTVYNLYARKNPFNIFYVQRNSSTENASVFLDSPLGAFSISAFNSPLFSLTYNFKFQ</sequence>